<dbReference type="STRING" id="391625.PPSIR1_07653"/>
<evidence type="ECO:0000313" key="1">
    <source>
        <dbReference type="EMBL" id="EDM76210.1"/>
    </source>
</evidence>
<dbReference type="Pfam" id="PF12570">
    <property type="entry name" value="DUF3750"/>
    <property type="match status" value="1"/>
</dbReference>
<keyword evidence="2" id="KW-1185">Reference proteome</keyword>
<evidence type="ECO:0000313" key="2">
    <source>
        <dbReference type="Proteomes" id="UP000005801"/>
    </source>
</evidence>
<reference evidence="1 2" key="1">
    <citation type="submission" date="2007-06" db="EMBL/GenBank/DDBJ databases">
        <authorList>
            <person name="Shimkets L."/>
            <person name="Ferriera S."/>
            <person name="Johnson J."/>
            <person name="Kravitz S."/>
            <person name="Beeson K."/>
            <person name="Sutton G."/>
            <person name="Rogers Y.-H."/>
            <person name="Friedman R."/>
            <person name="Frazier M."/>
            <person name="Venter J.C."/>
        </authorList>
    </citation>
    <scope>NUCLEOTIDE SEQUENCE [LARGE SCALE GENOMIC DNA]</scope>
    <source>
        <strain evidence="1 2">SIR-1</strain>
    </source>
</reference>
<comment type="caution">
    <text evidence="1">The sequence shown here is derived from an EMBL/GenBank/DDBJ whole genome shotgun (WGS) entry which is preliminary data.</text>
</comment>
<accession>A6GD52</accession>
<dbReference type="InterPro" id="IPR022224">
    <property type="entry name" value="DUF3750"/>
</dbReference>
<gene>
    <name evidence="1" type="ORF">PPSIR1_07653</name>
</gene>
<protein>
    <submittedName>
        <fullName evidence="1">Uncharacterized protein</fullName>
    </submittedName>
</protein>
<sequence length="173" mass="19204">MALGTMLLFGVAATAGAWAIWADLPPPLSPEQSLLSSPWPAAPWVRIYVAGVPYTTELATHPRIVAQADEHAGVHTYEVWQSVRGPHAHLFIDQLHAEAHVGGGPTRLWVEFRGEEAERILEVLETIEDYPCKDRYRLWPGPNSNGFAQWVLDEADIEHRLPRSSFGAGFGCR</sequence>
<proteinExistence type="predicted"/>
<dbReference type="Proteomes" id="UP000005801">
    <property type="component" value="Unassembled WGS sequence"/>
</dbReference>
<organism evidence="1 2">
    <name type="scientific">Plesiocystis pacifica SIR-1</name>
    <dbReference type="NCBI Taxonomy" id="391625"/>
    <lineage>
        <taxon>Bacteria</taxon>
        <taxon>Pseudomonadati</taxon>
        <taxon>Myxococcota</taxon>
        <taxon>Polyangia</taxon>
        <taxon>Nannocystales</taxon>
        <taxon>Nannocystaceae</taxon>
        <taxon>Plesiocystis</taxon>
    </lineage>
</organism>
<dbReference type="AlphaFoldDB" id="A6GD52"/>
<name>A6GD52_9BACT</name>
<dbReference type="EMBL" id="ABCS01000070">
    <property type="protein sequence ID" value="EDM76210.1"/>
    <property type="molecule type" value="Genomic_DNA"/>
</dbReference>